<dbReference type="SUPFAM" id="SSF48403">
    <property type="entry name" value="Ankyrin repeat"/>
    <property type="match status" value="1"/>
</dbReference>
<evidence type="ECO:0000256" key="1">
    <source>
        <dbReference type="PROSITE-ProRule" id="PRU00023"/>
    </source>
</evidence>
<evidence type="ECO:0000313" key="4">
    <source>
        <dbReference type="Proteomes" id="UP000245667"/>
    </source>
</evidence>
<dbReference type="Gene3D" id="1.25.40.20">
    <property type="entry name" value="Ankyrin repeat-containing domain"/>
    <property type="match status" value="1"/>
</dbReference>
<comment type="caution">
    <text evidence="3">The sequence shown here is derived from an EMBL/GenBank/DDBJ whole genome shotgun (WGS) entry which is preliminary data.</text>
</comment>
<dbReference type="AlphaFoldDB" id="A0A316DV07"/>
<dbReference type="Proteomes" id="UP000245667">
    <property type="component" value="Unassembled WGS sequence"/>
</dbReference>
<dbReference type="EMBL" id="QGGQ01000008">
    <property type="protein sequence ID" value="PWK22167.1"/>
    <property type="molecule type" value="Genomic_DNA"/>
</dbReference>
<dbReference type="SMART" id="SM00248">
    <property type="entry name" value="ANK"/>
    <property type="match status" value="2"/>
</dbReference>
<gene>
    <name evidence="3" type="ORF">LX92_03084</name>
</gene>
<protein>
    <submittedName>
        <fullName evidence="3">Ankyrin repeat protein</fullName>
    </submittedName>
</protein>
<dbReference type="Pfam" id="PF12796">
    <property type="entry name" value="Ank_2"/>
    <property type="match status" value="1"/>
</dbReference>
<dbReference type="PROSITE" id="PS50088">
    <property type="entry name" value="ANK_REPEAT"/>
    <property type="match status" value="1"/>
</dbReference>
<feature type="transmembrane region" description="Helical" evidence="2">
    <location>
        <begin position="52"/>
        <end position="73"/>
    </location>
</feature>
<accession>A0A316DV07</accession>
<name>A0A316DV07_9FLAO</name>
<keyword evidence="2" id="KW-0812">Transmembrane</keyword>
<proteinExistence type="predicted"/>
<dbReference type="PROSITE" id="PS50297">
    <property type="entry name" value="ANK_REP_REGION"/>
    <property type="match status" value="1"/>
</dbReference>
<evidence type="ECO:0000313" key="3">
    <source>
        <dbReference type="EMBL" id="PWK22167.1"/>
    </source>
</evidence>
<dbReference type="PANTHER" id="PTHR24183">
    <property type="entry name" value="FIBRONECTIN TYPE 3 AND ANKYRIN REPEAT DOMAINS PROTEIN 1"/>
    <property type="match status" value="1"/>
</dbReference>
<sequence length="183" mass="20234">MLVRSSMIKMLKFRYLTVEAETIFIIVGLYLYSNINLSSIITGYYPVKKTIIMRKTILIAAAAFMLAAPAMMANHHNTNGNSNVNLISIKNSEINSFCMAIVKGDLDLVKKLIAMGEDVNQKSLGMTPAMFAARYNKVEILKVLIANEADLSIKSNRGHSIVQIAQFSNAKEALEVINAEMQS</sequence>
<feature type="repeat" description="ANK" evidence="1">
    <location>
        <begin position="124"/>
        <end position="156"/>
    </location>
</feature>
<dbReference type="InterPro" id="IPR036770">
    <property type="entry name" value="Ankyrin_rpt-contain_sf"/>
</dbReference>
<evidence type="ECO:0000256" key="2">
    <source>
        <dbReference type="SAM" id="Phobius"/>
    </source>
</evidence>
<organism evidence="3 4">
    <name type="scientific">Maribacter polysiphoniae</name>
    <dbReference type="NCBI Taxonomy" id="429344"/>
    <lineage>
        <taxon>Bacteria</taxon>
        <taxon>Pseudomonadati</taxon>
        <taxon>Bacteroidota</taxon>
        <taxon>Flavobacteriia</taxon>
        <taxon>Flavobacteriales</taxon>
        <taxon>Flavobacteriaceae</taxon>
        <taxon>Maribacter</taxon>
    </lineage>
</organism>
<keyword evidence="1" id="KW-0040">ANK repeat</keyword>
<keyword evidence="2" id="KW-1133">Transmembrane helix</keyword>
<keyword evidence="2" id="KW-0472">Membrane</keyword>
<feature type="transmembrane region" description="Helical" evidence="2">
    <location>
        <begin position="12"/>
        <end position="32"/>
    </location>
</feature>
<reference evidence="3 4" key="1">
    <citation type="submission" date="2018-05" db="EMBL/GenBank/DDBJ databases">
        <title>Genomic Encyclopedia of Archaeal and Bacterial Type Strains, Phase II (KMG-II): from individual species to whole genera.</title>
        <authorList>
            <person name="Goeker M."/>
        </authorList>
    </citation>
    <scope>NUCLEOTIDE SEQUENCE [LARGE SCALE GENOMIC DNA]</scope>
    <source>
        <strain evidence="3 4">DSM 23514</strain>
    </source>
</reference>
<dbReference type="InterPro" id="IPR002110">
    <property type="entry name" value="Ankyrin_rpt"/>
</dbReference>
<dbReference type="PANTHER" id="PTHR24183:SF1">
    <property type="entry name" value="FIBRONECTIN TYPE 3 AND ANKYRIN REPEAT DOMAINS PROTEIN 1"/>
    <property type="match status" value="1"/>
</dbReference>